<keyword evidence="4" id="KW-1185">Reference proteome</keyword>
<comment type="caution">
    <text evidence="3">The sequence shown here is derived from an EMBL/GenBank/DDBJ whole genome shotgun (WGS) entry which is preliminary data.</text>
</comment>
<evidence type="ECO:0000313" key="3">
    <source>
        <dbReference type="EMBL" id="MXV13915.1"/>
    </source>
</evidence>
<organism evidence="3 4">
    <name type="scientific">Hufsiella ginkgonis</name>
    <dbReference type="NCBI Taxonomy" id="2695274"/>
    <lineage>
        <taxon>Bacteria</taxon>
        <taxon>Pseudomonadati</taxon>
        <taxon>Bacteroidota</taxon>
        <taxon>Sphingobacteriia</taxon>
        <taxon>Sphingobacteriales</taxon>
        <taxon>Sphingobacteriaceae</taxon>
        <taxon>Hufsiella</taxon>
    </lineage>
</organism>
<accession>A0A7K1XSD1</accession>
<dbReference type="RefSeq" id="WP_160904930.1">
    <property type="nucleotide sequence ID" value="NZ_WVHS01000001.1"/>
</dbReference>
<protein>
    <recommendedName>
        <fullName evidence="5">Integrase</fullName>
    </recommendedName>
</protein>
<dbReference type="EMBL" id="WVHS01000001">
    <property type="protein sequence ID" value="MXV13915.1"/>
    <property type="molecule type" value="Genomic_DNA"/>
</dbReference>
<dbReference type="AlphaFoldDB" id="A0A7K1XSD1"/>
<gene>
    <name evidence="2" type="ORF">GS398_01225</name>
    <name evidence="3" type="ORF">GS398_01265</name>
</gene>
<evidence type="ECO:0000313" key="4">
    <source>
        <dbReference type="Proteomes" id="UP000451233"/>
    </source>
</evidence>
<evidence type="ECO:0008006" key="5">
    <source>
        <dbReference type="Google" id="ProtNLM"/>
    </source>
</evidence>
<sequence>MMPLITDFKAYLTSAGYGKGSVSLLPAIASDFLEHCALTDIQLTEPHHVHLYHHHLGERPGKHRSGGLSETYIHHHVYALRVLLPGWKKRAGSIITRSARSASPGPKEVAGNRLLPML</sequence>
<reference evidence="3 4" key="1">
    <citation type="submission" date="2019-11" db="EMBL/GenBank/DDBJ databases">
        <title>Pedobacter sp. HMF7056 Genome sequencing and assembly.</title>
        <authorList>
            <person name="Kang H."/>
            <person name="Kim H."/>
            <person name="Joh K."/>
        </authorList>
    </citation>
    <scope>NUCLEOTIDE SEQUENCE [LARGE SCALE GENOMIC DNA]</scope>
    <source>
        <strain evidence="3 4">HMF7056</strain>
    </source>
</reference>
<evidence type="ECO:0000256" key="1">
    <source>
        <dbReference type="SAM" id="MobiDB-lite"/>
    </source>
</evidence>
<dbReference type="EMBL" id="WVHS01000001">
    <property type="protein sequence ID" value="MXV13907.1"/>
    <property type="molecule type" value="Genomic_DNA"/>
</dbReference>
<name>A0A7K1XSD1_9SPHI</name>
<dbReference type="Proteomes" id="UP000451233">
    <property type="component" value="Unassembled WGS sequence"/>
</dbReference>
<evidence type="ECO:0000313" key="2">
    <source>
        <dbReference type="EMBL" id="MXV13907.1"/>
    </source>
</evidence>
<proteinExistence type="predicted"/>
<feature type="region of interest" description="Disordered" evidence="1">
    <location>
        <begin position="98"/>
        <end position="118"/>
    </location>
</feature>